<protein>
    <submittedName>
        <fullName evidence="1">Uncharacterized protein</fullName>
    </submittedName>
</protein>
<dbReference type="AlphaFoldDB" id="X1JN50"/>
<dbReference type="EMBL" id="BARU01048418">
    <property type="protein sequence ID" value="GAH96161.1"/>
    <property type="molecule type" value="Genomic_DNA"/>
</dbReference>
<proteinExistence type="predicted"/>
<evidence type="ECO:0000313" key="1">
    <source>
        <dbReference type="EMBL" id="GAH96161.1"/>
    </source>
</evidence>
<feature type="non-terminal residue" evidence="1">
    <location>
        <position position="1"/>
    </location>
</feature>
<name>X1JN50_9ZZZZ</name>
<comment type="caution">
    <text evidence="1">The sequence shown here is derived from an EMBL/GenBank/DDBJ whole genome shotgun (WGS) entry which is preliminary data.</text>
</comment>
<accession>X1JN50</accession>
<gene>
    <name evidence="1" type="ORF">S03H2_71978</name>
</gene>
<organism evidence="1">
    <name type="scientific">marine sediment metagenome</name>
    <dbReference type="NCBI Taxonomy" id="412755"/>
    <lineage>
        <taxon>unclassified sequences</taxon>
        <taxon>metagenomes</taxon>
        <taxon>ecological metagenomes</taxon>
    </lineage>
</organism>
<reference evidence="1" key="1">
    <citation type="journal article" date="2014" name="Front. Microbiol.">
        <title>High frequency of phylogenetically diverse reductive dehalogenase-homologous genes in deep subseafloor sedimentary metagenomes.</title>
        <authorList>
            <person name="Kawai M."/>
            <person name="Futagami T."/>
            <person name="Toyoda A."/>
            <person name="Takaki Y."/>
            <person name="Nishi S."/>
            <person name="Hori S."/>
            <person name="Arai W."/>
            <person name="Tsubouchi T."/>
            <person name="Morono Y."/>
            <person name="Uchiyama I."/>
            <person name="Ito T."/>
            <person name="Fujiyama A."/>
            <person name="Inagaki F."/>
            <person name="Takami H."/>
        </authorList>
    </citation>
    <scope>NUCLEOTIDE SEQUENCE</scope>
    <source>
        <strain evidence="1">Expedition CK06-06</strain>
    </source>
</reference>
<sequence>IIKRGCYSLSRSKITLLVYDEGESYVIEMDTRIHRYASLELLLRDIKLLFNNTSKQRKNGEPDEN</sequence>